<reference evidence="2 3" key="1">
    <citation type="submission" date="2023-09" db="EMBL/GenBank/DDBJ databases">
        <authorList>
            <person name="Golyshina O.V."/>
            <person name="Lunev E.A."/>
            <person name="Bargiela R."/>
            <person name="Gaines M.C."/>
            <person name="Daum B."/>
            <person name="Bale N.J."/>
            <person name="Koenen M."/>
            <person name="Sinninghe Damst J.S."/>
            <person name="Yakimov M."/>
            <person name="Golyshin P.N."/>
        </authorList>
    </citation>
    <scope>NUCLEOTIDE SEQUENCE [LARGE SCALE GENOMIC DNA]</scope>
    <source>
        <strain evidence="2 3">M1</strain>
    </source>
</reference>
<evidence type="ECO:0000313" key="3">
    <source>
        <dbReference type="Proteomes" id="UP001451606"/>
    </source>
</evidence>
<dbReference type="InterPro" id="IPR042106">
    <property type="entry name" value="Nuo/plastoQ_OxRdtase_6_NuoJ"/>
</dbReference>
<dbReference type="Gene3D" id="1.20.120.1200">
    <property type="entry name" value="NADH-ubiquinone/plastoquinone oxidoreductase chain 6, subunit NuoJ"/>
    <property type="match status" value="1"/>
</dbReference>
<feature type="transmembrane region" description="Helical" evidence="1">
    <location>
        <begin position="12"/>
        <end position="32"/>
    </location>
</feature>
<dbReference type="Proteomes" id="UP001451606">
    <property type="component" value="Chromosome"/>
</dbReference>
<name>A0AAX4NHN4_9ARCH</name>
<keyword evidence="3" id="KW-1185">Reference proteome</keyword>
<sequence>MSKNLAYKASAILFFIVFAISVVQIKGSFIPVSQDIASIGVNLFGIYVTPFELLSLILVGGIVGMFYITGKEEQ</sequence>
<protein>
    <recommendedName>
        <fullName evidence="4">NADH-quinone oxidoreductase subunit J</fullName>
    </recommendedName>
</protein>
<dbReference type="AlphaFoldDB" id="A0AAX4NHN4"/>
<feature type="transmembrane region" description="Helical" evidence="1">
    <location>
        <begin position="44"/>
        <end position="68"/>
    </location>
</feature>
<organism evidence="2 3">
    <name type="scientific">Oxyplasma meridianum</name>
    <dbReference type="NCBI Taxonomy" id="3073602"/>
    <lineage>
        <taxon>Archaea</taxon>
        <taxon>Methanobacteriati</taxon>
        <taxon>Thermoplasmatota</taxon>
        <taxon>Thermoplasmata</taxon>
        <taxon>Thermoplasmatales</taxon>
        <taxon>Thermoplasmataceae</taxon>
        <taxon>Oxyplasma</taxon>
    </lineage>
</organism>
<evidence type="ECO:0000256" key="1">
    <source>
        <dbReference type="SAM" id="Phobius"/>
    </source>
</evidence>
<keyword evidence="1" id="KW-0812">Transmembrane</keyword>
<dbReference type="EMBL" id="CP133772">
    <property type="protein sequence ID" value="WYY00574.1"/>
    <property type="molecule type" value="Genomic_DNA"/>
</dbReference>
<keyword evidence="1" id="KW-1133">Transmembrane helix</keyword>
<dbReference type="RefSeq" id="WP_393970908.1">
    <property type="nucleotide sequence ID" value="NZ_CP133772.1"/>
</dbReference>
<keyword evidence="1" id="KW-0472">Membrane</keyword>
<accession>A0AAX4NHN4</accession>
<dbReference type="KEGG" id="omr:OXIME_001152"/>
<proteinExistence type="predicted"/>
<gene>
    <name evidence="2" type="ORF">OXIME_001152</name>
</gene>
<dbReference type="GeneID" id="95967889"/>
<evidence type="ECO:0008006" key="4">
    <source>
        <dbReference type="Google" id="ProtNLM"/>
    </source>
</evidence>
<evidence type="ECO:0000313" key="2">
    <source>
        <dbReference type="EMBL" id="WYY00574.1"/>
    </source>
</evidence>